<comment type="caution">
    <text evidence="4">The sequence shown here is derived from an EMBL/GenBank/DDBJ whole genome shotgun (WGS) entry which is preliminary data.</text>
</comment>
<organism evidence="4 5">
    <name type="scientific">Anthostomella pinea</name>
    <dbReference type="NCBI Taxonomy" id="933095"/>
    <lineage>
        <taxon>Eukaryota</taxon>
        <taxon>Fungi</taxon>
        <taxon>Dikarya</taxon>
        <taxon>Ascomycota</taxon>
        <taxon>Pezizomycotina</taxon>
        <taxon>Sordariomycetes</taxon>
        <taxon>Xylariomycetidae</taxon>
        <taxon>Xylariales</taxon>
        <taxon>Xylariaceae</taxon>
        <taxon>Anthostomella</taxon>
    </lineage>
</organism>
<dbReference type="GO" id="GO:0005737">
    <property type="term" value="C:cytoplasm"/>
    <property type="evidence" value="ECO:0007669"/>
    <property type="project" value="TreeGrafter"/>
</dbReference>
<sequence>MASQQDLQELIRLMTLGMKVPIKDAMLRVKALQAGNLRSIQQIAEGPLVDVEAAIKDAKAARSLHSACKARLKNPAASSTGKRAGTDLTNAAKRSKLSSGLLDGPEPVAPHEFEASLELPVDTDEQAIAETILLTNRAPLVLAFAVELMRYTMPEQPPSSRLSLAQAVVSANSRSKAVSIGLEQGPSADDEGWGHGQPRVRVMGREVTVLKRGGYDWKGDEEVGGDKAVAGDSGGTASVASSATETGVSQSREGNQAPASQASRSWSVSQPVTLKQSTFVVRATSLTEPSKRQSTIQSLLAANPSLQTATHNAWAYRVKVPTNLFNATTIKEESFDDGESGCGDVLLKNMRETNAVDTLVVMTRWYGGIMLGPDRWRIMRNCLKEALAERLRVTGDQASLSGEAVWGLDLEAMKNKTGAAGSASSRSYEAGVVGMPIHRPEAARAYLFKSFATRAEVPEKEEAGSAAGEGTKQEDDTATPRKGSVSKSAKTIPKRKTAKALEAEKEENVATLLGAIRLVYDSWADHLSTADLDRRAWTWYTSVRPEVESGPSGWGAKGRLKLSDILALRRKET</sequence>
<evidence type="ECO:0000256" key="1">
    <source>
        <dbReference type="ARBA" id="ARBA00007665"/>
    </source>
</evidence>
<feature type="region of interest" description="Disordered" evidence="2">
    <location>
        <begin position="458"/>
        <end position="503"/>
    </location>
</feature>
<dbReference type="InterPro" id="IPR036956">
    <property type="entry name" value="Impact_N_sf"/>
</dbReference>
<feature type="domain" description="Impact N-terminal" evidence="3">
    <location>
        <begin position="275"/>
        <end position="387"/>
    </location>
</feature>
<gene>
    <name evidence="4" type="ORF">KHLLAP_LOCUS5263</name>
</gene>
<dbReference type="AlphaFoldDB" id="A0AAI8VI24"/>
<proteinExistence type="inferred from homology"/>
<evidence type="ECO:0000313" key="5">
    <source>
        <dbReference type="Proteomes" id="UP001295740"/>
    </source>
</evidence>
<dbReference type="InterPro" id="IPR020568">
    <property type="entry name" value="Ribosomal_Su5_D2-typ_SF"/>
</dbReference>
<feature type="compositionally biased region" description="Polar residues" evidence="2">
    <location>
        <begin position="250"/>
        <end position="268"/>
    </location>
</feature>
<reference evidence="4" key="1">
    <citation type="submission" date="2023-10" db="EMBL/GenBank/DDBJ databases">
        <authorList>
            <person name="Hackl T."/>
        </authorList>
    </citation>
    <scope>NUCLEOTIDE SEQUENCE</scope>
</reference>
<dbReference type="PANTHER" id="PTHR16301:SF4">
    <property type="entry name" value="IMPACT N-TERMINAL DOMAIN-CONTAINING PROTEIN"/>
    <property type="match status" value="1"/>
</dbReference>
<accession>A0AAI8VI24</accession>
<dbReference type="InterPro" id="IPR001498">
    <property type="entry name" value="Impact_N"/>
</dbReference>
<evidence type="ECO:0000256" key="2">
    <source>
        <dbReference type="SAM" id="MobiDB-lite"/>
    </source>
</evidence>
<feature type="compositionally biased region" description="Low complexity" evidence="2">
    <location>
        <begin position="228"/>
        <end position="249"/>
    </location>
</feature>
<dbReference type="Pfam" id="PF01205">
    <property type="entry name" value="Impact_N"/>
    <property type="match status" value="1"/>
</dbReference>
<dbReference type="SUPFAM" id="SSF54211">
    <property type="entry name" value="Ribosomal protein S5 domain 2-like"/>
    <property type="match status" value="1"/>
</dbReference>
<protein>
    <submittedName>
        <fullName evidence="4">Uu.00g121890.m01.CDS01</fullName>
    </submittedName>
</protein>
<comment type="similarity">
    <text evidence="1">Belongs to the IMPACT family.</text>
</comment>
<dbReference type="PANTHER" id="PTHR16301">
    <property type="entry name" value="IMPACT-RELATED"/>
    <property type="match status" value="1"/>
</dbReference>
<dbReference type="Gene3D" id="3.30.230.30">
    <property type="entry name" value="Impact, N-terminal domain"/>
    <property type="match status" value="1"/>
</dbReference>
<dbReference type="Proteomes" id="UP001295740">
    <property type="component" value="Unassembled WGS sequence"/>
</dbReference>
<name>A0AAI8VI24_9PEZI</name>
<keyword evidence="5" id="KW-1185">Reference proteome</keyword>
<evidence type="ECO:0000313" key="4">
    <source>
        <dbReference type="EMBL" id="CAJ2504795.1"/>
    </source>
</evidence>
<dbReference type="InterPro" id="IPR023582">
    <property type="entry name" value="Impact"/>
</dbReference>
<evidence type="ECO:0000259" key="3">
    <source>
        <dbReference type="Pfam" id="PF01205"/>
    </source>
</evidence>
<feature type="region of interest" description="Disordered" evidence="2">
    <location>
        <begin position="179"/>
        <end position="200"/>
    </location>
</feature>
<dbReference type="GO" id="GO:0140469">
    <property type="term" value="P:GCN2-mediated signaling"/>
    <property type="evidence" value="ECO:0007669"/>
    <property type="project" value="TreeGrafter"/>
</dbReference>
<feature type="region of interest" description="Disordered" evidence="2">
    <location>
        <begin position="220"/>
        <end position="268"/>
    </location>
</feature>
<dbReference type="EMBL" id="CAUWAG010000007">
    <property type="protein sequence ID" value="CAJ2504795.1"/>
    <property type="molecule type" value="Genomic_DNA"/>
</dbReference>
<dbReference type="GO" id="GO:0006446">
    <property type="term" value="P:regulation of translational initiation"/>
    <property type="evidence" value="ECO:0007669"/>
    <property type="project" value="TreeGrafter"/>
</dbReference>